<name>A0A7J6WU43_THATH</name>
<reference evidence="1 2" key="1">
    <citation type="submission" date="2020-06" db="EMBL/GenBank/DDBJ databases">
        <title>Transcriptomic and genomic resources for Thalictrum thalictroides and T. hernandezii: Facilitating candidate gene discovery in an emerging model plant lineage.</title>
        <authorList>
            <person name="Arias T."/>
            <person name="Riano-Pachon D.M."/>
            <person name="Di Stilio V.S."/>
        </authorList>
    </citation>
    <scope>NUCLEOTIDE SEQUENCE [LARGE SCALE GENOMIC DNA]</scope>
    <source>
        <strain evidence="2">cv. WT478/WT964</strain>
        <tissue evidence="1">Leaves</tissue>
    </source>
</reference>
<accession>A0A7J6WU43</accession>
<sequence>MFRPLQPHLCMVIRITEGLKIIREASDYYLVHQGMIQRYLGSRNGAKLMSGHANLKRGLIRERSMESKEPCTSILDKIFFFIGDLEAASSNAKRNRML</sequence>
<evidence type="ECO:0000313" key="1">
    <source>
        <dbReference type="EMBL" id="KAF5200909.1"/>
    </source>
</evidence>
<proteinExistence type="predicted"/>
<gene>
    <name evidence="1" type="ORF">FRX31_009504</name>
</gene>
<protein>
    <submittedName>
        <fullName evidence="1">Secretory pathway sec39</fullName>
    </submittedName>
</protein>
<dbReference type="Proteomes" id="UP000554482">
    <property type="component" value="Unassembled WGS sequence"/>
</dbReference>
<keyword evidence="2" id="KW-1185">Reference proteome</keyword>
<organism evidence="1 2">
    <name type="scientific">Thalictrum thalictroides</name>
    <name type="common">Rue-anemone</name>
    <name type="synonym">Anemone thalictroides</name>
    <dbReference type="NCBI Taxonomy" id="46969"/>
    <lineage>
        <taxon>Eukaryota</taxon>
        <taxon>Viridiplantae</taxon>
        <taxon>Streptophyta</taxon>
        <taxon>Embryophyta</taxon>
        <taxon>Tracheophyta</taxon>
        <taxon>Spermatophyta</taxon>
        <taxon>Magnoliopsida</taxon>
        <taxon>Ranunculales</taxon>
        <taxon>Ranunculaceae</taxon>
        <taxon>Thalictroideae</taxon>
        <taxon>Thalictrum</taxon>
    </lineage>
</organism>
<evidence type="ECO:0000313" key="2">
    <source>
        <dbReference type="Proteomes" id="UP000554482"/>
    </source>
</evidence>
<dbReference type="AlphaFoldDB" id="A0A7J6WU43"/>
<dbReference type="OrthoDB" id="3219396at2759"/>
<dbReference type="EMBL" id="JABWDY010010134">
    <property type="protein sequence ID" value="KAF5200909.1"/>
    <property type="molecule type" value="Genomic_DNA"/>
</dbReference>
<comment type="caution">
    <text evidence="1">The sequence shown here is derived from an EMBL/GenBank/DDBJ whole genome shotgun (WGS) entry which is preliminary data.</text>
</comment>